<keyword evidence="4" id="KW-1185">Reference proteome</keyword>
<organism evidence="3 4">
    <name type="scientific">Catenaria anguillulae PL171</name>
    <dbReference type="NCBI Taxonomy" id="765915"/>
    <lineage>
        <taxon>Eukaryota</taxon>
        <taxon>Fungi</taxon>
        <taxon>Fungi incertae sedis</taxon>
        <taxon>Blastocladiomycota</taxon>
        <taxon>Blastocladiomycetes</taxon>
        <taxon>Blastocladiales</taxon>
        <taxon>Catenariaceae</taxon>
        <taxon>Catenaria</taxon>
    </lineage>
</organism>
<comment type="caution">
    <text evidence="3">The sequence shown here is derived from an EMBL/GenBank/DDBJ whole genome shotgun (WGS) entry which is preliminary data.</text>
</comment>
<feature type="compositionally biased region" description="Acidic residues" evidence="1">
    <location>
        <begin position="211"/>
        <end position="223"/>
    </location>
</feature>
<gene>
    <name evidence="3" type="ORF">BCR44DRAFT_1425343</name>
</gene>
<name>A0A1Y2I3R7_9FUNG</name>
<feature type="transmembrane region" description="Helical" evidence="2">
    <location>
        <begin position="27"/>
        <end position="53"/>
    </location>
</feature>
<evidence type="ECO:0000313" key="4">
    <source>
        <dbReference type="Proteomes" id="UP000193411"/>
    </source>
</evidence>
<evidence type="ECO:0000256" key="2">
    <source>
        <dbReference type="SAM" id="Phobius"/>
    </source>
</evidence>
<evidence type="ECO:0000256" key="1">
    <source>
        <dbReference type="SAM" id="MobiDB-lite"/>
    </source>
</evidence>
<accession>A0A1Y2I3R7</accession>
<protein>
    <submittedName>
        <fullName evidence="3">Uncharacterized protein</fullName>
    </submittedName>
</protein>
<keyword evidence="2" id="KW-1133">Transmembrane helix</keyword>
<sequence>MTLEHPIYSLQYAPVLSPGIMTVPTIINAYLCAVMLQEIAALSLIMASFPHWIALSVTSESILARLVSAHRRAAHLLAFAFFLQAYSTPDLRGTTLDPRDPRVVFQFHIANRLFFSGFTLLLAYLGTRVEAAKFCEMYLAKKRMLDAIHVSETEKYDMSTKTIEQDLVDADRHVKAEQLMQALDQDDGEDGSAMVRQVLCTATTTSKMQQEDEEVVSEYEFGQDAETAVVD</sequence>
<dbReference type="Proteomes" id="UP000193411">
    <property type="component" value="Unassembled WGS sequence"/>
</dbReference>
<keyword evidence="2" id="KW-0812">Transmembrane</keyword>
<proteinExistence type="predicted"/>
<feature type="region of interest" description="Disordered" evidence="1">
    <location>
        <begin position="209"/>
        <end position="231"/>
    </location>
</feature>
<feature type="transmembrane region" description="Helical" evidence="2">
    <location>
        <begin position="109"/>
        <end position="127"/>
    </location>
</feature>
<dbReference type="EMBL" id="MCFL01000003">
    <property type="protein sequence ID" value="ORZ40591.1"/>
    <property type="molecule type" value="Genomic_DNA"/>
</dbReference>
<keyword evidence="2" id="KW-0472">Membrane</keyword>
<evidence type="ECO:0000313" key="3">
    <source>
        <dbReference type="EMBL" id="ORZ40591.1"/>
    </source>
</evidence>
<dbReference type="AlphaFoldDB" id="A0A1Y2I3R7"/>
<reference evidence="3 4" key="1">
    <citation type="submission" date="2016-07" db="EMBL/GenBank/DDBJ databases">
        <title>Pervasive Adenine N6-methylation of Active Genes in Fungi.</title>
        <authorList>
            <consortium name="DOE Joint Genome Institute"/>
            <person name="Mondo S.J."/>
            <person name="Dannebaum R.O."/>
            <person name="Kuo R.C."/>
            <person name="Labutti K."/>
            <person name="Haridas S."/>
            <person name="Kuo A."/>
            <person name="Salamov A."/>
            <person name="Ahrendt S.R."/>
            <person name="Lipzen A."/>
            <person name="Sullivan W."/>
            <person name="Andreopoulos W.B."/>
            <person name="Clum A."/>
            <person name="Lindquist E."/>
            <person name="Daum C."/>
            <person name="Ramamoorthy G.K."/>
            <person name="Gryganskyi A."/>
            <person name="Culley D."/>
            <person name="Magnuson J.K."/>
            <person name="James T.Y."/>
            <person name="O'Malley M.A."/>
            <person name="Stajich J.E."/>
            <person name="Spatafora J.W."/>
            <person name="Visel A."/>
            <person name="Grigoriev I.V."/>
        </authorList>
    </citation>
    <scope>NUCLEOTIDE SEQUENCE [LARGE SCALE GENOMIC DNA]</scope>
    <source>
        <strain evidence="3 4">PL171</strain>
    </source>
</reference>